<name>A0ABT8T3S5_9HYPH</name>
<accession>A0ABT8T3S5</accession>
<protein>
    <submittedName>
        <fullName evidence="1">Conjugal transfer protein TrbH</fullName>
    </submittedName>
</protein>
<keyword evidence="2" id="KW-1185">Reference proteome</keyword>
<dbReference type="EMBL" id="JAUKWQ010000015">
    <property type="protein sequence ID" value="MDO1585404.1"/>
    <property type="molecule type" value="Genomic_DNA"/>
</dbReference>
<reference evidence="1" key="1">
    <citation type="journal article" date="2015" name="Int. J. Syst. Evol. Microbiol.">
        <title>Rhizobium oryzicola sp. nov., potential plant-growth-promoting endophytic bacteria isolated from rice roots.</title>
        <authorList>
            <person name="Zhang X.X."/>
            <person name="Gao J.S."/>
            <person name="Cao Y.H."/>
            <person name="Sheirdil R.A."/>
            <person name="Wang X.C."/>
            <person name="Zhang L."/>
        </authorList>
    </citation>
    <scope>NUCLEOTIDE SEQUENCE</scope>
    <source>
        <strain evidence="1">05753</strain>
    </source>
</reference>
<dbReference type="Proteomes" id="UP001169006">
    <property type="component" value="Unassembled WGS sequence"/>
</dbReference>
<comment type="caution">
    <text evidence="1">The sequence shown here is derived from an EMBL/GenBank/DDBJ whole genome shotgun (WGS) entry which is preliminary data.</text>
</comment>
<dbReference type="NCBIfam" id="NF010409">
    <property type="entry name" value="PRK13835.1"/>
    <property type="match status" value="1"/>
</dbReference>
<dbReference type="PROSITE" id="PS51257">
    <property type="entry name" value="PROKAR_LIPOPROTEIN"/>
    <property type="match status" value="1"/>
</dbReference>
<evidence type="ECO:0000313" key="2">
    <source>
        <dbReference type="Proteomes" id="UP001169006"/>
    </source>
</evidence>
<evidence type="ECO:0000313" key="1">
    <source>
        <dbReference type="EMBL" id="MDO1585404.1"/>
    </source>
</evidence>
<reference evidence="1" key="2">
    <citation type="submission" date="2023-07" db="EMBL/GenBank/DDBJ databases">
        <authorList>
            <person name="Sun H."/>
        </authorList>
    </citation>
    <scope>NUCLEOTIDE SEQUENCE</scope>
    <source>
        <strain evidence="1">05753</strain>
    </source>
</reference>
<organism evidence="1 2">
    <name type="scientific">Rhizobium oryzicola</name>
    <dbReference type="NCBI Taxonomy" id="1232668"/>
    <lineage>
        <taxon>Bacteria</taxon>
        <taxon>Pseudomonadati</taxon>
        <taxon>Pseudomonadota</taxon>
        <taxon>Alphaproteobacteria</taxon>
        <taxon>Hyphomicrobiales</taxon>
        <taxon>Rhizobiaceae</taxon>
        <taxon>Rhizobium/Agrobacterium group</taxon>
        <taxon>Rhizobium</taxon>
    </lineage>
</organism>
<gene>
    <name evidence="1" type="primary">trbH</name>
    <name evidence="1" type="ORF">Q2T52_25200</name>
</gene>
<proteinExistence type="predicted"/>
<sequence>MMLNFPRHSVKRLRPIYCLVAVGTLGILLSGCQSMDTDRLVSSAAPPEISGPAAGAIAGDMVSRLAEQIGQGKATVVLKQDGSPFGQALEAALKGWGYAVVTDQKTDGGAAVIPLAYVVMPYDGQVLARLSTSSVELGRAYIVTTSGATPASALSLMRRG</sequence>